<dbReference type="AlphaFoldDB" id="A0AAN2DEU3"/>
<accession>A0AAN2DEU3</accession>
<feature type="region of interest" description="Disordered" evidence="1">
    <location>
        <begin position="128"/>
        <end position="163"/>
    </location>
</feature>
<evidence type="ECO:0000256" key="1">
    <source>
        <dbReference type="SAM" id="MobiDB-lite"/>
    </source>
</evidence>
<evidence type="ECO:0000313" key="3">
    <source>
        <dbReference type="Proteomes" id="UP000528185"/>
    </source>
</evidence>
<dbReference type="Proteomes" id="UP000528185">
    <property type="component" value="Unassembled WGS sequence"/>
</dbReference>
<reference evidence="2 3" key="1">
    <citation type="submission" date="2020-06" db="EMBL/GenBank/DDBJ databases">
        <authorList>
            <person name="De Coninck B."/>
            <person name="Ibrahim H."/>
        </authorList>
    </citation>
    <scope>NUCLEOTIDE SEQUENCE [LARGE SCALE GENOMIC DNA]</scope>
    <source>
        <strain evidence="2">Ag_rhizogenes_K599</strain>
    </source>
</reference>
<sequence>MRSVGLSLRRLSSLIMHVSRNVCYWDFFAIRPCVPVRGIGQLPSQLQGSGHNDYAAEHLKRRLCQAGSNVGILVRHPATLGLTINDQDLPRTVRTRPTNTVPVSLVAFAAVIERECSVRVRSVVAQVTGTRTQRPQPSRGSKAYRPTTRAPSTSAPQARHRPETTLRCEMQGGRASPSHQVAISNFHSCRPPTMTRLQN</sequence>
<comment type="caution">
    <text evidence="2">The sequence shown here is derived from an EMBL/GenBank/DDBJ whole genome shotgun (WGS) entry which is preliminary data.</text>
</comment>
<proteinExistence type="predicted"/>
<dbReference type="EMBL" id="CAICSX020000002">
    <property type="protein sequence ID" value="CAD0215359.1"/>
    <property type="molecule type" value="Genomic_DNA"/>
</dbReference>
<gene>
    <name evidence="2" type="ORF">AGRHK599_LOCUS3604</name>
</gene>
<organism evidence="2 3">
    <name type="scientific">Rhizobium rhizogenes</name>
    <name type="common">Agrobacterium rhizogenes</name>
    <dbReference type="NCBI Taxonomy" id="359"/>
    <lineage>
        <taxon>Bacteria</taxon>
        <taxon>Pseudomonadati</taxon>
        <taxon>Pseudomonadota</taxon>
        <taxon>Alphaproteobacteria</taxon>
        <taxon>Hyphomicrobiales</taxon>
        <taxon>Rhizobiaceae</taxon>
        <taxon>Rhizobium/Agrobacterium group</taxon>
        <taxon>Rhizobium</taxon>
    </lineage>
</organism>
<feature type="compositionally biased region" description="Polar residues" evidence="1">
    <location>
        <begin position="128"/>
        <end position="139"/>
    </location>
</feature>
<protein>
    <submittedName>
        <fullName evidence="2">Uncharacterized protein</fullName>
    </submittedName>
</protein>
<name>A0AAN2DEU3_RHIRH</name>
<evidence type="ECO:0000313" key="2">
    <source>
        <dbReference type="EMBL" id="CAD0215359.1"/>
    </source>
</evidence>